<evidence type="ECO:0000313" key="1">
    <source>
        <dbReference type="EMBL" id="SPO59955.1"/>
    </source>
</evidence>
<dbReference type="EMBL" id="OPYN01000070">
    <property type="protein sequence ID" value="SPO59955.1"/>
    <property type="molecule type" value="Genomic_DNA"/>
</dbReference>
<reference evidence="1 2" key="1">
    <citation type="submission" date="2018-02" db="EMBL/GenBank/DDBJ databases">
        <authorList>
            <person name="Dubost A."/>
        </authorList>
    </citation>
    <scope>NUCLEOTIDE SEQUENCE [LARGE SCALE GENOMIC DNA]</scope>
    <source>
        <strain evidence="2">JV551A3</strain>
    </source>
</reference>
<accession>A0AAQ1P7I9</accession>
<keyword evidence="2" id="KW-1185">Reference proteome</keyword>
<dbReference type="AlphaFoldDB" id="A0AAQ1P7I9"/>
<organism evidence="1 2">
    <name type="scientific">Pseudomonas inefficax</name>
    <dbReference type="NCBI Taxonomy" id="2078786"/>
    <lineage>
        <taxon>Bacteria</taxon>
        <taxon>Pseudomonadati</taxon>
        <taxon>Pseudomonadota</taxon>
        <taxon>Gammaproteobacteria</taxon>
        <taxon>Pseudomonadales</taxon>
        <taxon>Pseudomonadaceae</taxon>
        <taxon>Pseudomonas</taxon>
    </lineage>
</organism>
<comment type="caution">
    <text evidence="1">The sequence shown here is derived from an EMBL/GenBank/DDBJ whole genome shotgun (WGS) entry which is preliminary data.</text>
</comment>
<proteinExistence type="predicted"/>
<sequence>MGAKTIADSLLLTFSKRMGAVIILRREEN</sequence>
<protein>
    <submittedName>
        <fullName evidence="1">Uncharacterized protein</fullName>
    </submittedName>
</protein>
<evidence type="ECO:0000313" key="2">
    <source>
        <dbReference type="Proteomes" id="UP000294335"/>
    </source>
</evidence>
<name>A0AAQ1P7I9_9PSED</name>
<dbReference type="Proteomes" id="UP000294335">
    <property type="component" value="Unassembled WGS sequence"/>
</dbReference>
<gene>
    <name evidence="1" type="ORF">JV551A3_V1_700227</name>
</gene>